<dbReference type="InterPro" id="IPR006128">
    <property type="entry name" value="Lipoprotein_PsaA-like"/>
</dbReference>
<evidence type="ECO:0000313" key="4">
    <source>
        <dbReference type="EMBL" id="WOF15539.1"/>
    </source>
</evidence>
<dbReference type="RefSeq" id="WP_317137111.1">
    <property type="nucleotide sequence ID" value="NZ_CP043875.1"/>
</dbReference>
<dbReference type="InterPro" id="IPR050492">
    <property type="entry name" value="Bact_metal-bind_prot9"/>
</dbReference>
<dbReference type="GeneID" id="85228901"/>
<dbReference type="Pfam" id="PF01297">
    <property type="entry name" value="ZnuA"/>
    <property type="match status" value="1"/>
</dbReference>
<dbReference type="PANTHER" id="PTHR42953">
    <property type="entry name" value="HIGH-AFFINITY ZINC UPTAKE SYSTEM PROTEIN ZNUA-RELATED"/>
    <property type="match status" value="1"/>
</dbReference>
<gene>
    <name evidence="4" type="ORF">F1737_01990</name>
</gene>
<keyword evidence="5" id="KW-1185">Reference proteome</keyword>
<proteinExistence type="inferred from homology"/>
<evidence type="ECO:0000256" key="3">
    <source>
        <dbReference type="ARBA" id="ARBA00022729"/>
    </source>
</evidence>
<dbReference type="GO" id="GO:0046872">
    <property type="term" value="F:metal ion binding"/>
    <property type="evidence" value="ECO:0007669"/>
    <property type="project" value="InterPro"/>
</dbReference>
<evidence type="ECO:0000313" key="5">
    <source>
        <dbReference type="Proteomes" id="UP001301797"/>
    </source>
</evidence>
<organism evidence="4 5">
    <name type="scientific">Methanochimaera problematica</name>
    <dbReference type="NCBI Taxonomy" id="2609417"/>
    <lineage>
        <taxon>Archaea</taxon>
        <taxon>Methanobacteriati</taxon>
        <taxon>Methanobacteriota</taxon>
        <taxon>Stenosarchaea group</taxon>
        <taxon>Methanomicrobia</taxon>
        <taxon>Methanomicrobiales</taxon>
        <taxon>Methanomicrobiaceae</taxon>
        <taxon>Methanochimaera</taxon>
    </lineage>
</organism>
<dbReference type="Gene3D" id="3.40.50.1980">
    <property type="entry name" value="Nitrogenase molybdenum iron protein domain"/>
    <property type="match status" value="2"/>
</dbReference>
<name>A0AA97I3F9_9EURY</name>
<dbReference type="AlphaFoldDB" id="A0AA97I3F9"/>
<keyword evidence="3" id="KW-0732">Signal</keyword>
<dbReference type="InterPro" id="IPR006129">
    <property type="entry name" value="AdhesinB"/>
</dbReference>
<sequence length="301" mass="32887">MFSKRQISELFLLSVIFLIILVTGCTDNSTVQSGNGNINGESQIKVAVSIPPQKEFVESVGGELVDVLLFVPPGASPHTHEPSPEQLKELSKADIYAEVGSGIEFELAYMDKLKGINPGMKIIDCSKGIDLIYGDTGSQGDGFGDPHIWLSPKNARIMVENICEGLCEFSPENEEYFRKNSEEYISKLDMLDKDITMELEGKNGEKIMVYHSAWAYFAKDYSLIQVPVETEGKELTSGDISSLIEQARADNISVIFASPQYSLKSANVVADAINGRLVLIDPLAENYSENMAAVAGAFAEV</sequence>
<dbReference type="SUPFAM" id="SSF53807">
    <property type="entry name" value="Helical backbone' metal receptor"/>
    <property type="match status" value="1"/>
</dbReference>
<dbReference type="GO" id="GO:0007155">
    <property type="term" value="P:cell adhesion"/>
    <property type="evidence" value="ECO:0007669"/>
    <property type="project" value="InterPro"/>
</dbReference>
<dbReference type="PROSITE" id="PS51257">
    <property type="entry name" value="PROKAR_LIPOPROTEIN"/>
    <property type="match status" value="1"/>
</dbReference>
<keyword evidence="2" id="KW-0813">Transport</keyword>
<dbReference type="InterPro" id="IPR006127">
    <property type="entry name" value="ZnuA-like"/>
</dbReference>
<accession>A0AA97I3F9</accession>
<dbReference type="PRINTS" id="PR00690">
    <property type="entry name" value="ADHESNFAMILY"/>
</dbReference>
<dbReference type="GO" id="GO:0030001">
    <property type="term" value="P:metal ion transport"/>
    <property type="evidence" value="ECO:0007669"/>
    <property type="project" value="InterPro"/>
</dbReference>
<comment type="similarity">
    <text evidence="1">Belongs to the bacterial solute-binding protein 9 family.</text>
</comment>
<protein>
    <submittedName>
        <fullName evidence="4">Zinc ABC transporter substrate-binding protein</fullName>
    </submittedName>
</protein>
<dbReference type="Proteomes" id="UP001301797">
    <property type="component" value="Chromosome"/>
</dbReference>
<reference evidence="4 5" key="1">
    <citation type="submission" date="2019-09" db="EMBL/GenBank/DDBJ databases">
        <title>The complete genome of Methanoplanus sp. FWC-SCC4.</title>
        <authorList>
            <person name="Chen S.-C."/>
            <person name="Zhou Y.-Z."/>
            <person name="Lai M.-C."/>
        </authorList>
    </citation>
    <scope>NUCLEOTIDE SEQUENCE [LARGE SCALE GENOMIC DNA]</scope>
    <source>
        <strain evidence="4 5">FWC-SCC4</strain>
    </source>
</reference>
<evidence type="ECO:0000256" key="2">
    <source>
        <dbReference type="ARBA" id="ARBA00022448"/>
    </source>
</evidence>
<dbReference type="KEGG" id="mefw:F1737_01990"/>
<dbReference type="PRINTS" id="PR00691">
    <property type="entry name" value="ADHESINB"/>
</dbReference>
<dbReference type="PANTHER" id="PTHR42953:SF3">
    <property type="entry name" value="HIGH-AFFINITY ZINC UPTAKE SYSTEM PROTEIN ZNUA"/>
    <property type="match status" value="1"/>
</dbReference>
<dbReference type="EMBL" id="CP043875">
    <property type="protein sequence ID" value="WOF15539.1"/>
    <property type="molecule type" value="Genomic_DNA"/>
</dbReference>
<evidence type="ECO:0000256" key="1">
    <source>
        <dbReference type="ARBA" id="ARBA00011028"/>
    </source>
</evidence>